<proteinExistence type="predicted"/>
<comment type="caution">
    <text evidence="2">The sequence shown here is derived from an EMBL/GenBank/DDBJ whole genome shotgun (WGS) entry which is preliminary data.</text>
</comment>
<protein>
    <submittedName>
        <fullName evidence="2">Uncharacterized protein</fullName>
    </submittedName>
</protein>
<keyword evidence="3" id="KW-1185">Reference proteome</keyword>
<dbReference type="AlphaFoldDB" id="A0ABD3F3H1"/>
<organism evidence="2 3">
    <name type="scientific">Phytophthora oleae</name>
    <dbReference type="NCBI Taxonomy" id="2107226"/>
    <lineage>
        <taxon>Eukaryota</taxon>
        <taxon>Sar</taxon>
        <taxon>Stramenopiles</taxon>
        <taxon>Oomycota</taxon>
        <taxon>Peronosporomycetes</taxon>
        <taxon>Peronosporales</taxon>
        <taxon>Peronosporaceae</taxon>
        <taxon>Phytophthora</taxon>
    </lineage>
</organism>
<accession>A0ABD3F3H1</accession>
<evidence type="ECO:0000256" key="1">
    <source>
        <dbReference type="SAM" id="Phobius"/>
    </source>
</evidence>
<feature type="transmembrane region" description="Helical" evidence="1">
    <location>
        <begin position="286"/>
        <end position="308"/>
    </location>
</feature>
<sequence>MSVMIQDGIVVLERLENNAYAFLPSTQSAEDVRRLLLDQNFVEAAEMVEALAFSDTLRVPPHPTPATDYPSRFNFTELYDMPKIFGLENIMKNSKEALIELFAWNETFVTSHYDKLRVLALTDFNATTPYTDVIHKTILNSTVQQLMDPDGDGNLVTTNDILDIQNVFNRSWRGVSDRGVELNTQIQTQWLMVAQLYYQKQKLETYLATVSSIISKIHPLLDDLIVKTSAMENAEFQLKAPVEFVTDSVRPSKIADCNYNGNCAWFRSMLNELFDLFQRMVQKAERAFICCAVSVVTLLLSVLCINAFTSRMRKNVVKVYSSG</sequence>
<evidence type="ECO:0000313" key="3">
    <source>
        <dbReference type="Proteomes" id="UP001632037"/>
    </source>
</evidence>
<name>A0ABD3F3H1_9STRA</name>
<gene>
    <name evidence="2" type="ORF">V7S43_013557</name>
</gene>
<keyword evidence="1" id="KW-0812">Transmembrane</keyword>
<dbReference type="Proteomes" id="UP001632037">
    <property type="component" value="Unassembled WGS sequence"/>
</dbReference>
<keyword evidence="1" id="KW-1133">Transmembrane helix</keyword>
<evidence type="ECO:0000313" key="2">
    <source>
        <dbReference type="EMBL" id="KAL3661353.1"/>
    </source>
</evidence>
<reference evidence="2 3" key="1">
    <citation type="submission" date="2024-09" db="EMBL/GenBank/DDBJ databases">
        <title>Genome sequencing and assembly of Phytophthora oleae, isolate VK10A, causative agent of rot of olive drupes.</title>
        <authorList>
            <person name="Conti Taguali S."/>
            <person name="Riolo M."/>
            <person name="La Spada F."/>
            <person name="Cacciola S.O."/>
            <person name="Dionisio G."/>
        </authorList>
    </citation>
    <scope>NUCLEOTIDE SEQUENCE [LARGE SCALE GENOMIC DNA]</scope>
    <source>
        <strain evidence="2 3">VK10A</strain>
    </source>
</reference>
<dbReference type="EMBL" id="JBIMZQ010000036">
    <property type="protein sequence ID" value="KAL3661353.1"/>
    <property type="molecule type" value="Genomic_DNA"/>
</dbReference>
<keyword evidence="1" id="KW-0472">Membrane</keyword>